<comment type="caution">
    <text evidence="1">The sequence shown here is derived from an EMBL/GenBank/DDBJ whole genome shotgun (WGS) entry which is preliminary data.</text>
</comment>
<gene>
    <name evidence="1" type="ORF">TUM4438_46060</name>
</gene>
<sequence length="46" mass="5277">MDETVLARLSDNKQNAREMIKLASAHIITDFVLTIQNDKYINITDI</sequence>
<evidence type="ECO:0000313" key="2">
    <source>
        <dbReference type="Proteomes" id="UP000887104"/>
    </source>
</evidence>
<accession>A0ABQ4PRY3</accession>
<keyword evidence="2" id="KW-1185">Reference proteome</keyword>
<proteinExistence type="predicted"/>
<reference evidence="1" key="1">
    <citation type="submission" date="2021-05" db="EMBL/GenBank/DDBJ databases">
        <title>Molecular characterization for Shewanella algae harboring chromosomal blaOXA-55-like strains isolated from clinical and environment sample.</title>
        <authorList>
            <person name="Ohama Y."/>
            <person name="Aoki K."/>
            <person name="Harada S."/>
            <person name="Moriya K."/>
            <person name="Ishii Y."/>
            <person name="Tateda K."/>
        </authorList>
    </citation>
    <scope>NUCLEOTIDE SEQUENCE</scope>
    <source>
        <strain evidence="1">JCM 11563</strain>
    </source>
</reference>
<protein>
    <submittedName>
        <fullName evidence="1">Uncharacterized protein</fullName>
    </submittedName>
</protein>
<dbReference type="EMBL" id="BPEY01000219">
    <property type="protein sequence ID" value="GIU52709.1"/>
    <property type="molecule type" value="Genomic_DNA"/>
</dbReference>
<name>A0ABQ4PRY3_9GAMM</name>
<dbReference type="Proteomes" id="UP000887104">
    <property type="component" value="Unassembled WGS sequence"/>
</dbReference>
<evidence type="ECO:0000313" key="1">
    <source>
        <dbReference type="EMBL" id="GIU52709.1"/>
    </source>
</evidence>
<organism evidence="1 2">
    <name type="scientific">Shewanella sairae</name>
    <dbReference type="NCBI Taxonomy" id="190310"/>
    <lineage>
        <taxon>Bacteria</taxon>
        <taxon>Pseudomonadati</taxon>
        <taxon>Pseudomonadota</taxon>
        <taxon>Gammaproteobacteria</taxon>
        <taxon>Alteromonadales</taxon>
        <taxon>Shewanellaceae</taxon>
        <taxon>Shewanella</taxon>
    </lineage>
</organism>